<proteinExistence type="predicted"/>
<accession>A0ABY0YKH4</accession>
<reference evidence="3 4" key="1">
    <citation type="submission" date="2016-10" db="EMBL/GenBank/DDBJ databases">
        <authorList>
            <person name="Varghese N."/>
            <person name="Submissions S."/>
        </authorList>
    </citation>
    <scope>NUCLEOTIDE SEQUENCE [LARGE SCALE GENOMIC DNA]</scope>
    <source>
        <strain evidence="3 4">BS3780</strain>
    </source>
</reference>
<keyword evidence="1" id="KW-0732">Signal</keyword>
<name>A0ABY0YKH4_9PSED</name>
<protein>
    <submittedName>
        <fullName evidence="3">Amidase</fullName>
    </submittedName>
</protein>
<comment type="caution">
    <text evidence="3">The sequence shown here is derived from an EMBL/GenBank/DDBJ whole genome shotgun (WGS) entry which is preliminary data.</text>
</comment>
<dbReference type="PANTHER" id="PTHR42678:SF34">
    <property type="entry name" value="OS04G0183300 PROTEIN"/>
    <property type="match status" value="1"/>
</dbReference>
<sequence>MTIRCTLWMAKLGFLSLIACAVHAQAKTTEDAGQAYEYLSVTELNQRLTDNQLTSVELVNYLNNRIQALDKEGPHLKAVLELNPQALADAALRDGERASGNVRSPLHGIPILIKDNINTADQMQTSAGSLAMVGVPAAQDAFVIEQLRDAGAIILGKANMSEWAGMRDSGAPRGWSGRGGQGLNPHVLSAGTCGSSSGSAAGLAAGFAPISVGTETNGSIICPSAANGVVGFKPSLGLVSRSGVIPITRRQDTPGPMARTVYDVALLLNQLAGTDPTDPPTADAPQGTDYTSALTTEALQGKRIGVVLDEGQRFSGTFPLLPPVIRTLDRSQCDLGNGMVHDLSPQFCAALKTVQGNGATLVPVTLSLPDISNYFQVMMAGMKLELQAYLNTRSGLPIATIDHLIDFNEQNPVQENYGQRMLEQINAQTLNEEEINALWQPIQVSFKNMIDTQFRDHTLDAMVADLDGIAQPSTAIAGYPIITVPTGVEQSGEPTSILFIGSMWGDAGLLGFAYAYEQASLELVHPIFRP</sequence>
<evidence type="ECO:0000313" key="4">
    <source>
        <dbReference type="Proteomes" id="UP000183915"/>
    </source>
</evidence>
<gene>
    <name evidence="3" type="ORF">SAMN04490188_1080</name>
</gene>
<evidence type="ECO:0000256" key="1">
    <source>
        <dbReference type="SAM" id="SignalP"/>
    </source>
</evidence>
<feature type="chain" id="PRO_5046287816" evidence="1">
    <location>
        <begin position="25"/>
        <end position="530"/>
    </location>
</feature>
<dbReference type="SUPFAM" id="SSF75304">
    <property type="entry name" value="Amidase signature (AS) enzymes"/>
    <property type="match status" value="1"/>
</dbReference>
<dbReference type="PANTHER" id="PTHR42678">
    <property type="entry name" value="AMIDASE"/>
    <property type="match status" value="1"/>
</dbReference>
<dbReference type="InterPro" id="IPR036928">
    <property type="entry name" value="AS_sf"/>
</dbReference>
<evidence type="ECO:0000259" key="2">
    <source>
        <dbReference type="Pfam" id="PF01425"/>
    </source>
</evidence>
<dbReference type="Pfam" id="PF01425">
    <property type="entry name" value="Amidase"/>
    <property type="match status" value="1"/>
</dbReference>
<dbReference type="EMBL" id="FNTT01000002">
    <property type="protein sequence ID" value="SED66943.1"/>
    <property type="molecule type" value="Genomic_DNA"/>
</dbReference>
<feature type="domain" description="Amidase" evidence="2">
    <location>
        <begin position="57"/>
        <end position="510"/>
    </location>
</feature>
<dbReference type="InterPro" id="IPR023631">
    <property type="entry name" value="Amidase_dom"/>
</dbReference>
<evidence type="ECO:0000313" key="3">
    <source>
        <dbReference type="EMBL" id="SED66943.1"/>
    </source>
</evidence>
<organism evidence="3 4">
    <name type="scientific">Pseudomonas kilonensis</name>
    <dbReference type="NCBI Taxonomy" id="132476"/>
    <lineage>
        <taxon>Bacteria</taxon>
        <taxon>Pseudomonadati</taxon>
        <taxon>Pseudomonadota</taxon>
        <taxon>Gammaproteobacteria</taxon>
        <taxon>Pseudomonadales</taxon>
        <taxon>Pseudomonadaceae</taxon>
        <taxon>Pseudomonas</taxon>
    </lineage>
</organism>
<keyword evidence="4" id="KW-1185">Reference proteome</keyword>
<dbReference type="Gene3D" id="3.90.1300.10">
    <property type="entry name" value="Amidase signature (AS) domain"/>
    <property type="match status" value="1"/>
</dbReference>
<feature type="signal peptide" evidence="1">
    <location>
        <begin position="1"/>
        <end position="24"/>
    </location>
</feature>
<dbReference type="Proteomes" id="UP000183915">
    <property type="component" value="Unassembled WGS sequence"/>
</dbReference>